<name>B8KVY3_9GAMM</name>
<reference evidence="2" key="1">
    <citation type="journal article" date="2013" name="BMC Microbiol.">
        <title>Taxonomy and evolution of bacteriochlorophyll a-containing members of the OM60/NOR5 clade of marine gammaproteobacteria: description of Luminiphilus syltensis gen. nov., sp. nov., reclassification of Haliea rubra as Pseudohaliea rubra gen. nov., comb. nov., and emendation of Chromatocurvus halotolerans.</title>
        <authorList>
            <person name="Spring S."/>
            <person name="Riedel T."/>
            <person name="Sproer C."/>
            <person name="Yan S."/>
            <person name="Harder J."/>
            <person name="Fuchs B.M."/>
        </authorList>
    </citation>
    <scope>NUCLEOTIDE SEQUENCE [LARGE SCALE GENOMIC DNA]</scope>
    <source>
        <strain evidence="2">NOR51-B</strain>
    </source>
</reference>
<dbReference type="Proteomes" id="UP000004699">
    <property type="component" value="Unassembled WGS sequence"/>
</dbReference>
<dbReference type="EMBL" id="DS999411">
    <property type="protein sequence ID" value="EED34308.1"/>
    <property type="molecule type" value="Genomic_DNA"/>
</dbReference>
<dbReference type="AlphaFoldDB" id="B8KVY3"/>
<dbReference type="RefSeq" id="WP_009019056.1">
    <property type="nucleotide sequence ID" value="NZ_DS999411.1"/>
</dbReference>
<dbReference type="HOGENOM" id="CLU_444751_0_0_6"/>
<dbReference type="STRING" id="565045.NOR51B_245"/>
<protein>
    <submittedName>
        <fullName evidence="1">Uncharacterized protein</fullName>
    </submittedName>
</protein>
<keyword evidence="2" id="KW-1185">Reference proteome</keyword>
<sequence length="608" mass="66698">MTDISYSFSVTEPGTSAPVERFAFTDCELVRINSDMCLVINRLNGKQGIIAPHVVEALTYCSRFKTIDEHAVDLARTRPELKGNSEAAKAALTTLDKSGLLMRASEIAARLKPVEKQEVAPTRVFIITCDRPAAVERLLESMLEVGTLASHEGFYLIDDSRNPENQAKNAALVESFSIRAAKTMQYIGPQQQQALLQGLIGALPEHEAGIRFLIDAEQWPRYASYGRSRTLALLYSVGYRAIVLDDDILCQGLKPVIEETGVAFGAGTRQAAYFPSDEIMMQLRQPTDFDALSGHASLLGQPLGYAINQLNQGPLNPDVLADTNAMLVSVLKPEGKVLITQCGSWGDPGTANSHSVLGIDPDSLDRLLAAPKGIAETLADRRMWLGNTRPGVLKLATMSQMTGIDNSVLLPPYFPVFRGEDLLFGAMVETMHHDGAAVEYDWCVPHLPLEKRKTSLRDPIAAKGGIGSYAGYLIDQLDYHDSANPEIRLRTIAWDLRRIAGRSDDDLIVDYKKSVAEALGQQLGQIASQQKRSTDVSSQNWHQYLDRAKGEVEAALAREHYPSELDELPEGTTNAEVINEFRDMADGFAAGLEAWPAMRDVAANLNHH</sequence>
<evidence type="ECO:0000313" key="1">
    <source>
        <dbReference type="EMBL" id="EED34308.1"/>
    </source>
</evidence>
<organism evidence="1 2">
    <name type="scientific">Luminiphilus syltensis NOR5-1B</name>
    <dbReference type="NCBI Taxonomy" id="565045"/>
    <lineage>
        <taxon>Bacteria</taxon>
        <taxon>Pseudomonadati</taxon>
        <taxon>Pseudomonadota</taxon>
        <taxon>Gammaproteobacteria</taxon>
        <taxon>Cellvibrionales</taxon>
        <taxon>Halieaceae</taxon>
        <taxon>Luminiphilus</taxon>
    </lineage>
</organism>
<gene>
    <name evidence="1" type="ORF">NOR51B_245</name>
</gene>
<dbReference type="OrthoDB" id="5712323at2"/>
<evidence type="ECO:0000313" key="2">
    <source>
        <dbReference type="Proteomes" id="UP000004699"/>
    </source>
</evidence>
<dbReference type="eggNOG" id="ENOG5030WSJ">
    <property type="taxonomic scope" value="Bacteria"/>
</dbReference>
<proteinExistence type="predicted"/>
<accession>B8KVY3</accession>